<dbReference type="FunFam" id="2.60.40.60:FF:000116">
    <property type="entry name" value="Dachsous cadherin-related 2"/>
    <property type="match status" value="1"/>
</dbReference>
<dbReference type="InterPro" id="IPR020894">
    <property type="entry name" value="Cadherin_CS"/>
</dbReference>
<keyword evidence="4 9" id="KW-0106">Calcium</keyword>
<dbReference type="CDD" id="cd11304">
    <property type="entry name" value="Cadherin_repeat"/>
    <property type="match status" value="11"/>
</dbReference>
<feature type="domain" description="Cadherin" evidence="13">
    <location>
        <begin position="1674"/>
        <end position="1792"/>
    </location>
</feature>
<dbReference type="GO" id="GO:0007156">
    <property type="term" value="P:homophilic cell adhesion via plasma membrane adhesion molecules"/>
    <property type="evidence" value="ECO:0007669"/>
    <property type="project" value="InterPro"/>
</dbReference>
<evidence type="ECO:0000256" key="5">
    <source>
        <dbReference type="ARBA" id="ARBA00022889"/>
    </source>
</evidence>
<evidence type="ECO:0000256" key="1">
    <source>
        <dbReference type="ARBA" id="ARBA00004370"/>
    </source>
</evidence>
<organism evidence="14 15">
    <name type="scientific">Haemonchus contortus</name>
    <name type="common">Barber pole worm</name>
    <dbReference type="NCBI Taxonomy" id="6289"/>
    <lineage>
        <taxon>Eukaryota</taxon>
        <taxon>Metazoa</taxon>
        <taxon>Ecdysozoa</taxon>
        <taxon>Nematoda</taxon>
        <taxon>Chromadorea</taxon>
        <taxon>Rhabditida</taxon>
        <taxon>Rhabditina</taxon>
        <taxon>Rhabditomorpha</taxon>
        <taxon>Strongyloidea</taxon>
        <taxon>Trichostrongylidae</taxon>
        <taxon>Haemonchus</taxon>
    </lineage>
</organism>
<evidence type="ECO:0000256" key="10">
    <source>
        <dbReference type="SAM" id="MobiDB-lite"/>
    </source>
</evidence>
<dbReference type="Proteomes" id="UP000025227">
    <property type="component" value="Unplaced"/>
</dbReference>
<dbReference type="Pfam" id="PF00028">
    <property type="entry name" value="Cadherin"/>
    <property type="match status" value="6"/>
</dbReference>
<accession>A0A912MSW5</accession>
<dbReference type="InterPro" id="IPR015919">
    <property type="entry name" value="Cadherin-like_sf"/>
</dbReference>
<dbReference type="SUPFAM" id="SSF49313">
    <property type="entry name" value="Cadherin-like"/>
    <property type="match status" value="12"/>
</dbReference>
<dbReference type="PROSITE" id="PS00232">
    <property type="entry name" value="CADHERIN_1"/>
    <property type="match status" value="4"/>
</dbReference>
<feature type="region of interest" description="Disordered" evidence="10">
    <location>
        <begin position="1058"/>
        <end position="1085"/>
    </location>
</feature>
<dbReference type="WBParaSite" id="HCON_00129150-00002">
    <property type="protein sequence ID" value="HCON_00129150-00002"/>
    <property type="gene ID" value="HCON_00129150"/>
</dbReference>
<dbReference type="PRINTS" id="PR00205">
    <property type="entry name" value="CADHERIN"/>
</dbReference>
<feature type="domain" description="Cadherin" evidence="13">
    <location>
        <begin position="957"/>
        <end position="1048"/>
    </location>
</feature>
<dbReference type="PANTHER" id="PTHR24026:SF136">
    <property type="entry name" value="PROTOCADHERIN-23"/>
    <property type="match status" value="1"/>
</dbReference>
<keyword evidence="12" id="KW-0732">Signal</keyword>
<feature type="domain" description="Cadherin" evidence="13">
    <location>
        <begin position="744"/>
        <end position="849"/>
    </location>
</feature>
<keyword evidence="2 11" id="KW-0812">Transmembrane</keyword>
<keyword evidence="6 11" id="KW-1133">Transmembrane helix</keyword>
<dbReference type="SMART" id="SM00112">
    <property type="entry name" value="CA"/>
    <property type="match status" value="12"/>
</dbReference>
<feature type="domain" description="Cadherin" evidence="13">
    <location>
        <begin position="850"/>
        <end position="956"/>
    </location>
</feature>
<feature type="domain" description="Cadherin" evidence="13">
    <location>
        <begin position="1787"/>
        <end position="1902"/>
    </location>
</feature>
<feature type="domain" description="Cadherin" evidence="13">
    <location>
        <begin position="1353"/>
        <end position="1453"/>
    </location>
</feature>
<sequence>MIHLCELLLLVNTVVTVRLDSKRSRTDGVPRFERNRYVFTIPENKPPSVVGVVRAYHVALSSSDILLQYEILPGSFGDSLPFRVHPISGEITSESVLDYETNKNYEFKIRACLSVNPGTCGYTSVVVIVKDENDNAPRFSASQFHLSLPSDLPVGSDVITLQATDADSGLNGDVNYAINPPSAVFGIDYHTGVVQTTAPLTESHYDLNIEAFDHGDPKQIAIARLRIAVHGTNPSAPVFDQKRYDVTLESPIRAGAVVAELHAKDPDPGMEGQITYRFDQSEDQLKQDRKFSINEQTGVVSALTPLTPQDGPFDLVVIAEDQSPVFKRKASAVLHIEIVGDTSLRFLPLPSTIYISTEKAVGSVVLRASAFTSSSLPVHFRILENESQFVMDGDLLRVANHLSSGETHLTIRAESDNAFSDHQLRVVVMFDRDKYPVFPQLTYDIDIPIDSQFPVVVHRFDARLLNGTLRYRFFPDGTAPEGLYIDSRTGELSATASYAQTPANHETQFVVVRAVNVDYPEFYSDVGVAISLVSSRSLHFPQSIYRLQINENVPIGTTIFPPIEVFPKSTTVEYSITPSTPLSILPNGTLVVNALVDLEQLPVDQADSLHFVVTAKVGEYQAFTKIQLKVKDINEFAPQFDKPQYDVSLSESSAPGSTIVQVKATDADKTDGKHLLYKVVGGSGRDLVFIQEDGTLILGDTPLNREDMNRFDVVVEAIDRSGNKDTTTVVITVEDVNDNAPMFPWPSFTWNITEGSPGATLDVTASDNDTGLNGDLEYQIVQGNEGNHFAIEKTSSNRAVLRLVLPLDYELRKIFKLTIEAKDQGVPPHVAITTIIVNVLNTNDNPPVFQRANIEQEVSADLPVGYPILTLTASDADHDRLSYSLTGDPLCSSLAVDPMGIVSFKTPAPRRKPGLITCVVSATDGVFTANATLRLNIFEGGQPTRETPAENHAPRFAKEVYTVTVTPNKKNHVLKKITATDPDGDVLIYSIEPPEFRNLFAVDAEGQLSVRVPISELKQSLYSFLIVAEDRGKPIMSTFTNIRVRVQDNEVTAVTSNSLEGTYSTESAQTTSPMPTAGEYSPGSENLLDTTSTQEMHSTSASITTDGFESTSLTTSVAPAEVHFTRPKYSYAIRSDAQVGTYLGRVTVDNREGVELAFKTTKLFYIDSHGAIRTAVVFSSPMKVEDKILAIRKGATVAETDFVVHVIAAETTTSPTTQGVTGDTEVTLITGTRITSASTEPNRETQWTHYPTTATVEEETESPSVATATTVEETVPWTTLQTTVDVYESTFTAGTAGTQGAAATRDFTAGTEPSPSTTFYPPTPPSTPPRYTITEEPVSSVQPTTSNTAFSFSRPMYFAFVPEGQYSNGIRLSVKPEPFSVNRNTAVRYEIDQSAGHIPFFLTADGQLIIFDVDREQQASYSFPIKATSPEYGTATAMVNVTILDVNDNYPVFDAAPSAIGVFSDVAVGTPLFHFSAHDSDADNYGTVVYGIEESDAPFEIDPNGGTLFVAKPLVSNLVTEFPITVFARDNGRPSLKSTHKITIHVFDPSAEQPIFPNELPERVVFVGTQPGTEIATILAGPTITTKPTQDKILYGLDDDYNGLFAIEDGGRLILARRATAAESDRYIQLNITAENSHGKAWVLLKVFVEGQPTTPVSGSVTQSTAIPSGCYFPTKVYNAEIMENRQGRIRVAKVTSSCESDGRPYLYTMSPVSDDFELNPTTGEIFAVRPLDREKRSFHFLYVSVSGGIAAGGRRVTRQNPIIEQAMSKLTESQTLVAVRVLDENDNAPQFVHVNEDESLAAVVDWQARLFSPVLKLEAKDADERAKLYYSLSGTDQEYFLVNATSGLVILAKTLAEFSGDSLEFRATVTDGVHNAHVPIKVYVISPSSSLVQLTAEVPHSLVDQQSVERILNELTGLDNHLLAKQPFVDSVGHADPKRSHLFVYALDRKTKQPIPKEELAKMLESHSATLLSSPTRISDIAMLSPPPVSISTFDIVLAIICIILFLLLLAACCILSSYCKRRKRAVATSDREYMVSGKAGPRPYDVEIISRTTAQRVLSARQLPEPMTNQIEVAVSPIFMDSTMTTNKSDTTQDFSNSVRERPSLLQSALARQKVHAAASKPAQSSQN</sequence>
<feature type="signal peptide" evidence="12">
    <location>
        <begin position="1"/>
        <end position="16"/>
    </location>
</feature>
<name>A0A912MSW5_HAECO</name>
<feature type="domain" description="Cadherin" evidence="13">
    <location>
        <begin position="1454"/>
        <end position="1556"/>
    </location>
</feature>
<evidence type="ECO:0000313" key="14">
    <source>
        <dbReference type="Proteomes" id="UP000025227"/>
    </source>
</evidence>
<dbReference type="InterPro" id="IPR002126">
    <property type="entry name" value="Cadherin-like_dom"/>
</dbReference>
<evidence type="ECO:0000256" key="11">
    <source>
        <dbReference type="SAM" id="Phobius"/>
    </source>
</evidence>
<feature type="domain" description="Cadherin" evidence="13">
    <location>
        <begin position="541"/>
        <end position="640"/>
    </location>
</feature>
<dbReference type="GO" id="GO:0005509">
    <property type="term" value="F:calcium ion binding"/>
    <property type="evidence" value="ECO:0007669"/>
    <property type="project" value="UniProtKB-UniRule"/>
</dbReference>
<evidence type="ECO:0000256" key="6">
    <source>
        <dbReference type="ARBA" id="ARBA00022989"/>
    </source>
</evidence>
<feature type="domain" description="Cadherin" evidence="13">
    <location>
        <begin position="33"/>
        <end position="139"/>
    </location>
</feature>
<evidence type="ECO:0000256" key="12">
    <source>
        <dbReference type="SAM" id="SignalP"/>
    </source>
</evidence>
<evidence type="ECO:0000256" key="8">
    <source>
        <dbReference type="ARBA" id="ARBA00023180"/>
    </source>
</evidence>
<feature type="domain" description="Cadherin" evidence="13">
    <location>
        <begin position="240"/>
        <end position="352"/>
    </location>
</feature>
<feature type="transmembrane region" description="Helical" evidence="11">
    <location>
        <begin position="1997"/>
        <end position="2017"/>
    </location>
</feature>
<reference evidence="15" key="1">
    <citation type="submission" date="2022-10" db="UniProtKB">
        <authorList>
            <consortium name="WormBaseParasite"/>
        </authorList>
    </citation>
    <scope>IDENTIFICATION</scope>
    <source>
        <strain evidence="15">MHco3</strain>
    </source>
</reference>
<comment type="subcellular location">
    <subcellularLocation>
        <location evidence="1">Membrane</location>
    </subcellularLocation>
</comment>
<dbReference type="GO" id="GO:0005886">
    <property type="term" value="C:plasma membrane"/>
    <property type="evidence" value="ECO:0007669"/>
    <property type="project" value="InterPro"/>
</dbReference>
<evidence type="ECO:0000256" key="9">
    <source>
        <dbReference type="PROSITE-ProRule" id="PRU00043"/>
    </source>
</evidence>
<protein>
    <submittedName>
        <fullName evidence="15">Cadherin domain-containing protein</fullName>
    </submittedName>
</protein>
<dbReference type="PANTHER" id="PTHR24026">
    <property type="entry name" value="FAT ATYPICAL CADHERIN-RELATED"/>
    <property type="match status" value="1"/>
</dbReference>
<dbReference type="PROSITE" id="PS50268">
    <property type="entry name" value="CADHERIN_2"/>
    <property type="match status" value="12"/>
</dbReference>
<evidence type="ECO:0000256" key="3">
    <source>
        <dbReference type="ARBA" id="ARBA00022737"/>
    </source>
</evidence>
<evidence type="ECO:0000256" key="7">
    <source>
        <dbReference type="ARBA" id="ARBA00023136"/>
    </source>
</evidence>
<evidence type="ECO:0000259" key="13">
    <source>
        <dbReference type="PROSITE" id="PS50268"/>
    </source>
</evidence>
<keyword evidence="8" id="KW-0325">Glycoprotein</keyword>
<dbReference type="FunFam" id="2.60.40.60:FF:000092">
    <property type="entry name" value="Protocadherin 8"/>
    <property type="match status" value="1"/>
</dbReference>
<keyword evidence="3" id="KW-0677">Repeat</keyword>
<proteinExistence type="predicted"/>
<feature type="domain" description="Cadherin" evidence="13">
    <location>
        <begin position="641"/>
        <end position="743"/>
    </location>
</feature>
<evidence type="ECO:0000313" key="15">
    <source>
        <dbReference type="WBParaSite" id="HCON_00129150-00002"/>
    </source>
</evidence>
<evidence type="ECO:0000256" key="2">
    <source>
        <dbReference type="ARBA" id="ARBA00022692"/>
    </source>
</evidence>
<feature type="domain" description="Cadherin" evidence="13">
    <location>
        <begin position="140"/>
        <end position="239"/>
    </location>
</feature>
<keyword evidence="7 11" id="KW-0472">Membrane</keyword>
<feature type="region of interest" description="Disordered" evidence="10">
    <location>
        <begin position="1297"/>
        <end position="1326"/>
    </location>
</feature>
<feature type="region of interest" description="Disordered" evidence="10">
    <location>
        <begin position="2108"/>
        <end position="2130"/>
    </location>
</feature>
<keyword evidence="14" id="KW-1185">Reference proteome</keyword>
<feature type="compositionally biased region" description="Low complexity" evidence="10">
    <location>
        <begin position="1311"/>
        <end position="1320"/>
    </location>
</feature>
<dbReference type="Gene3D" id="2.60.40.60">
    <property type="entry name" value="Cadherins"/>
    <property type="match status" value="12"/>
</dbReference>
<keyword evidence="5" id="KW-0130">Cell adhesion</keyword>
<feature type="compositionally biased region" description="Polar residues" evidence="10">
    <location>
        <begin position="1058"/>
        <end position="1074"/>
    </location>
</feature>
<feature type="chain" id="PRO_5037838816" evidence="12">
    <location>
        <begin position="17"/>
        <end position="2130"/>
    </location>
</feature>
<evidence type="ECO:0000256" key="4">
    <source>
        <dbReference type="ARBA" id="ARBA00022837"/>
    </source>
</evidence>